<dbReference type="Proteomes" id="UP000032874">
    <property type="component" value="Unassembled WGS sequence"/>
</dbReference>
<evidence type="ECO:0000256" key="4">
    <source>
        <dbReference type="ARBA" id="ARBA00022679"/>
    </source>
</evidence>
<comment type="caution">
    <text evidence="7">The sequence shown here is derived from an EMBL/GenBank/DDBJ whole genome shotgun (WGS) entry which is preliminary data.</text>
</comment>
<dbReference type="AlphaFoldDB" id="A0A093T448"/>
<gene>
    <name evidence="8" type="ORF">JV35_11105</name>
    <name evidence="7" type="ORF">KP22_15390</name>
</gene>
<evidence type="ECO:0000256" key="2">
    <source>
        <dbReference type="ARBA" id="ARBA00022553"/>
    </source>
</evidence>
<dbReference type="EMBL" id="JQHM01000008">
    <property type="protein sequence ID" value="KFX03457.1"/>
    <property type="molecule type" value="Genomic_DNA"/>
</dbReference>
<dbReference type="Gene3D" id="3.40.930.10">
    <property type="entry name" value="Mannitol-specific EII, Chain A"/>
    <property type="match status" value="1"/>
</dbReference>
<protein>
    <submittedName>
        <fullName evidence="7">FrvA</fullName>
    </submittedName>
</protein>
<reference evidence="9 10" key="1">
    <citation type="submission" date="2014-08" db="EMBL/GenBank/DDBJ databases">
        <title>Genome sequences of NCPPB Pectobacterium isolates.</title>
        <authorList>
            <person name="Glover R.H."/>
            <person name="Sapp M."/>
            <person name="Elphinstone J."/>
        </authorList>
    </citation>
    <scope>NUCLEOTIDE SEQUENCE [LARGE SCALE GENOMIC DNA]</scope>
    <source>
        <strain evidence="8 9">NCPPB 2793</strain>
        <strain evidence="7 10">NCPPB 2795</strain>
    </source>
</reference>
<dbReference type="PANTHER" id="PTHR47738:SF2">
    <property type="entry name" value="PTS SYSTEM FRUCTOSE-LIKE EIIA COMPONENT"/>
    <property type="match status" value="1"/>
</dbReference>
<evidence type="ECO:0000313" key="10">
    <source>
        <dbReference type="Proteomes" id="UP000032874"/>
    </source>
</evidence>
<dbReference type="InterPro" id="IPR016152">
    <property type="entry name" value="PTrfase/Anion_transptr"/>
</dbReference>
<accession>A0A093T448</accession>
<evidence type="ECO:0000313" key="9">
    <source>
        <dbReference type="Proteomes" id="UP000032869"/>
    </source>
</evidence>
<dbReference type="CDD" id="cd00211">
    <property type="entry name" value="PTS_IIA_fru"/>
    <property type="match status" value="1"/>
</dbReference>
<keyword evidence="3" id="KW-0762">Sugar transport</keyword>
<dbReference type="EMBL" id="JQHL01000004">
    <property type="protein sequence ID" value="KFX20009.1"/>
    <property type="molecule type" value="Genomic_DNA"/>
</dbReference>
<evidence type="ECO:0000256" key="5">
    <source>
        <dbReference type="ARBA" id="ARBA00022683"/>
    </source>
</evidence>
<evidence type="ECO:0000313" key="7">
    <source>
        <dbReference type="EMBL" id="KFX03457.1"/>
    </source>
</evidence>
<dbReference type="Proteomes" id="UP000032869">
    <property type="component" value="Unassembled WGS sequence"/>
</dbReference>
<proteinExistence type="predicted"/>
<dbReference type="InterPro" id="IPR002178">
    <property type="entry name" value="PTS_EIIA_type-2_dom"/>
</dbReference>
<evidence type="ECO:0000313" key="8">
    <source>
        <dbReference type="EMBL" id="KFX20009.1"/>
    </source>
</evidence>
<dbReference type="InterPro" id="IPR051541">
    <property type="entry name" value="PTS_SugarTrans_NitroReg"/>
</dbReference>
<dbReference type="STRING" id="55207.KP22_15390"/>
<dbReference type="RefSeq" id="WP_039304142.1">
    <property type="nucleotide sequence ID" value="NZ_JAODTE010000005.1"/>
</dbReference>
<dbReference type="GO" id="GO:0016020">
    <property type="term" value="C:membrane"/>
    <property type="evidence" value="ECO:0007669"/>
    <property type="project" value="InterPro"/>
</dbReference>
<dbReference type="GO" id="GO:0008982">
    <property type="term" value="F:protein-N(PI)-phosphohistidine-sugar phosphotransferase activity"/>
    <property type="evidence" value="ECO:0007669"/>
    <property type="project" value="InterPro"/>
</dbReference>
<keyword evidence="1" id="KW-0813">Transport</keyword>
<keyword evidence="5" id="KW-0598">Phosphotransferase system</keyword>
<dbReference type="Pfam" id="PF00359">
    <property type="entry name" value="PTS_EIIA_2"/>
    <property type="match status" value="1"/>
</dbReference>
<evidence type="ECO:0000256" key="3">
    <source>
        <dbReference type="ARBA" id="ARBA00022597"/>
    </source>
</evidence>
<sequence>MDINKILNANRVKLDMSATNKDEVINELTDLLYADGAITNKQDFIHDVWLREAEGSTGFENHIAIPHGKSSAVKQTTLAIGRTRQDIPWETLDGSQVRCIILFAVRLEDQNTTHIRLLSQVASALADDEVITQLLDESDPHKIIQLFSQYAETAPVTPT</sequence>
<dbReference type="GO" id="GO:0009401">
    <property type="term" value="P:phosphoenolpyruvate-dependent sugar phosphotransferase system"/>
    <property type="evidence" value="ECO:0007669"/>
    <property type="project" value="UniProtKB-KW"/>
</dbReference>
<dbReference type="OrthoDB" id="95460at2"/>
<dbReference type="eggNOG" id="COG1762">
    <property type="taxonomic scope" value="Bacteria"/>
</dbReference>
<keyword evidence="9" id="KW-1185">Reference proteome</keyword>
<organism evidence="7 10">
    <name type="scientific">Pectobacterium betavasculorum</name>
    <dbReference type="NCBI Taxonomy" id="55207"/>
    <lineage>
        <taxon>Bacteria</taxon>
        <taxon>Pseudomonadati</taxon>
        <taxon>Pseudomonadota</taxon>
        <taxon>Gammaproteobacteria</taxon>
        <taxon>Enterobacterales</taxon>
        <taxon>Pectobacteriaceae</taxon>
        <taxon>Pectobacterium</taxon>
    </lineage>
</organism>
<name>A0A093T448_9GAMM</name>
<feature type="domain" description="PTS EIIA type-2" evidence="6">
    <location>
        <begin position="5"/>
        <end position="150"/>
    </location>
</feature>
<dbReference type="InterPro" id="IPR004715">
    <property type="entry name" value="PTS_IIA_fruc"/>
</dbReference>
<dbReference type="SUPFAM" id="SSF55804">
    <property type="entry name" value="Phoshotransferase/anion transport protein"/>
    <property type="match status" value="1"/>
</dbReference>
<dbReference type="PANTHER" id="PTHR47738">
    <property type="entry name" value="PTS SYSTEM FRUCTOSE-LIKE EIIA COMPONENT-RELATED"/>
    <property type="match status" value="1"/>
</dbReference>
<dbReference type="PROSITE" id="PS51094">
    <property type="entry name" value="PTS_EIIA_TYPE_2"/>
    <property type="match status" value="1"/>
</dbReference>
<keyword evidence="4" id="KW-0808">Transferase</keyword>
<dbReference type="NCBIfam" id="TIGR00848">
    <property type="entry name" value="fruA"/>
    <property type="match status" value="1"/>
</dbReference>
<keyword evidence="2" id="KW-0597">Phosphoprotein</keyword>
<evidence type="ECO:0000259" key="6">
    <source>
        <dbReference type="PROSITE" id="PS51094"/>
    </source>
</evidence>
<evidence type="ECO:0000256" key="1">
    <source>
        <dbReference type="ARBA" id="ARBA00022448"/>
    </source>
</evidence>